<dbReference type="PANTHER" id="PTHR43771:SF2">
    <property type="entry name" value="PHOSPHOMANNOMUTASE_PHOSPHOGLUCOMUTASE"/>
    <property type="match status" value="1"/>
</dbReference>
<dbReference type="Gene3D" id="3.30.310.50">
    <property type="entry name" value="Alpha-D-phosphohexomutase, C-terminal domain"/>
    <property type="match status" value="1"/>
</dbReference>
<evidence type="ECO:0000259" key="7">
    <source>
        <dbReference type="Pfam" id="PF00408"/>
    </source>
</evidence>
<dbReference type="InterPro" id="IPR005843">
    <property type="entry name" value="A-D-PHexomutase_C"/>
</dbReference>
<gene>
    <name evidence="11" type="ORF">AMK68_03010</name>
</gene>
<dbReference type="Pfam" id="PF02879">
    <property type="entry name" value="PGM_PMM_II"/>
    <property type="match status" value="1"/>
</dbReference>
<name>A0A0S7XMV0_9BACT</name>
<dbReference type="InterPro" id="IPR005845">
    <property type="entry name" value="A-D-PHexomutase_a/b/a-II"/>
</dbReference>
<keyword evidence="5" id="KW-0460">Magnesium</keyword>
<comment type="similarity">
    <text evidence="2">Belongs to the phosphohexose mutase family.</text>
</comment>
<evidence type="ECO:0000259" key="10">
    <source>
        <dbReference type="Pfam" id="PF02880"/>
    </source>
</evidence>
<dbReference type="GO" id="GO:0016868">
    <property type="term" value="F:intramolecular phosphotransferase activity"/>
    <property type="evidence" value="ECO:0007669"/>
    <property type="project" value="InterPro"/>
</dbReference>
<dbReference type="InterPro" id="IPR036900">
    <property type="entry name" value="A-D-PHexomutase_C_sf"/>
</dbReference>
<protein>
    <recommendedName>
        <fullName evidence="13">Phosphomannomutase</fullName>
    </recommendedName>
</protein>
<dbReference type="Proteomes" id="UP000052020">
    <property type="component" value="Unassembled WGS sequence"/>
</dbReference>
<evidence type="ECO:0000256" key="3">
    <source>
        <dbReference type="ARBA" id="ARBA00022553"/>
    </source>
</evidence>
<feature type="domain" description="Alpha-D-phosphohexomutase alpha/beta/alpha" evidence="9">
    <location>
        <begin position="145"/>
        <end position="242"/>
    </location>
</feature>
<evidence type="ECO:0000313" key="12">
    <source>
        <dbReference type="Proteomes" id="UP000052020"/>
    </source>
</evidence>
<evidence type="ECO:0000256" key="4">
    <source>
        <dbReference type="ARBA" id="ARBA00022723"/>
    </source>
</evidence>
<dbReference type="EMBL" id="LIZY01000060">
    <property type="protein sequence ID" value="KPJ63826.1"/>
    <property type="molecule type" value="Genomic_DNA"/>
</dbReference>
<evidence type="ECO:0000259" key="8">
    <source>
        <dbReference type="Pfam" id="PF02878"/>
    </source>
</evidence>
<accession>A0A0S7XMV0</accession>
<evidence type="ECO:0000256" key="2">
    <source>
        <dbReference type="ARBA" id="ARBA00010231"/>
    </source>
</evidence>
<dbReference type="Pfam" id="PF00408">
    <property type="entry name" value="PGM_PMM_IV"/>
    <property type="match status" value="1"/>
</dbReference>
<dbReference type="InterPro" id="IPR005841">
    <property type="entry name" value="Alpha-D-phosphohexomutase_SF"/>
</dbReference>
<keyword evidence="3" id="KW-0597">Phosphoprotein</keyword>
<comment type="cofactor">
    <cofactor evidence="1">
        <name>Mg(2+)</name>
        <dbReference type="ChEBI" id="CHEBI:18420"/>
    </cofactor>
</comment>
<sequence length="453" mass="48741">MSIYKANDIRGIVPDELDATTACAIGRAVGHALDGASVVVGGDLRPSTSDLKPAAIEGLVAAGCRVIDVGQVSTPMCYFAKELLGTPGLLMVTASHNPPQYNGFKVMLGSLPVDDADIRRLGVLAARADLRTGQGSAETAEVSERYLDFTARQFTRGRRLKVVIDAGTGSAWQAGPTLFRTLGYEVVQLFCEPDGRYPRRSPNPAVPENIAALREAVPGLGADFGLALDGDADRAALVDDTGEVVLNDVVMVIFARHLLDEAADGQPVVVYDQKCSQVLAESVSALGGRALRERSGHAFIKRRFLVENAVFAGELSGHYFFRPLRYDDAVYAGLMLGELLRASGHSLRELAAGVPRYPITPDLRVPAPASLARLLDHLAETFAKLPLDRSDGLRIEFEQGWALVRPSITEPLVTLRFEGQTPQALSDIIDRVLAAAPDLREPVEARLRQVMPA</sequence>
<dbReference type="CDD" id="cd03089">
    <property type="entry name" value="PMM_PGM"/>
    <property type="match status" value="1"/>
</dbReference>
<dbReference type="Gene3D" id="3.40.120.10">
    <property type="entry name" value="Alpha-D-Glucose-1,6-Bisphosphate, subunit A, domain 3"/>
    <property type="match status" value="3"/>
</dbReference>
<dbReference type="AlphaFoldDB" id="A0A0S7XMV0"/>
<evidence type="ECO:0000256" key="1">
    <source>
        <dbReference type="ARBA" id="ARBA00001946"/>
    </source>
</evidence>
<keyword evidence="6" id="KW-0413">Isomerase</keyword>
<dbReference type="PRINTS" id="PR00509">
    <property type="entry name" value="PGMPMM"/>
</dbReference>
<dbReference type="PANTHER" id="PTHR43771">
    <property type="entry name" value="PHOSPHOMANNOMUTASE"/>
    <property type="match status" value="1"/>
</dbReference>
<organism evidence="11 12">
    <name type="scientific">candidate division KD3-62 bacterium DG_56</name>
    <dbReference type="NCBI Taxonomy" id="1704032"/>
    <lineage>
        <taxon>Bacteria</taxon>
        <taxon>candidate division KD3-62</taxon>
    </lineage>
</organism>
<reference evidence="11 12" key="1">
    <citation type="journal article" date="2015" name="Microbiome">
        <title>Genomic resolution of linkages in carbon, nitrogen, and sulfur cycling among widespread estuary sediment bacteria.</title>
        <authorList>
            <person name="Baker B.J."/>
            <person name="Lazar C.S."/>
            <person name="Teske A.P."/>
            <person name="Dick G.J."/>
        </authorList>
    </citation>
    <scope>NUCLEOTIDE SEQUENCE [LARGE SCALE GENOMIC DNA]</scope>
    <source>
        <strain evidence="11">DG_56</strain>
    </source>
</reference>
<comment type="caution">
    <text evidence="11">The sequence shown here is derived from an EMBL/GenBank/DDBJ whole genome shotgun (WGS) entry which is preliminary data.</text>
</comment>
<evidence type="ECO:0008006" key="13">
    <source>
        <dbReference type="Google" id="ProtNLM"/>
    </source>
</evidence>
<evidence type="ECO:0000256" key="6">
    <source>
        <dbReference type="ARBA" id="ARBA00023235"/>
    </source>
</evidence>
<dbReference type="InterPro" id="IPR005844">
    <property type="entry name" value="A-D-PHexomutase_a/b/a-I"/>
</dbReference>
<keyword evidence="4" id="KW-0479">Metal-binding</keyword>
<proteinExistence type="inferred from homology"/>
<dbReference type="SUPFAM" id="SSF53738">
    <property type="entry name" value="Phosphoglucomutase, first 3 domains"/>
    <property type="match status" value="3"/>
</dbReference>
<feature type="domain" description="Alpha-D-phosphohexomutase alpha/beta/alpha" evidence="10">
    <location>
        <begin position="248"/>
        <end position="356"/>
    </location>
</feature>
<dbReference type="GO" id="GO:0005975">
    <property type="term" value="P:carbohydrate metabolic process"/>
    <property type="evidence" value="ECO:0007669"/>
    <property type="project" value="InterPro"/>
</dbReference>
<dbReference type="InterPro" id="IPR005846">
    <property type="entry name" value="A-D-PHexomutase_a/b/a-III"/>
</dbReference>
<evidence type="ECO:0000259" key="9">
    <source>
        <dbReference type="Pfam" id="PF02879"/>
    </source>
</evidence>
<dbReference type="SUPFAM" id="SSF55957">
    <property type="entry name" value="Phosphoglucomutase, C-terminal domain"/>
    <property type="match status" value="1"/>
</dbReference>
<dbReference type="InterPro" id="IPR016055">
    <property type="entry name" value="A-D-PHexomutase_a/b/a-I/II/III"/>
</dbReference>
<dbReference type="GO" id="GO:0046872">
    <property type="term" value="F:metal ion binding"/>
    <property type="evidence" value="ECO:0007669"/>
    <property type="project" value="UniProtKB-KW"/>
</dbReference>
<evidence type="ECO:0000313" key="11">
    <source>
        <dbReference type="EMBL" id="KPJ63826.1"/>
    </source>
</evidence>
<feature type="domain" description="Alpha-D-phosphohexomutase alpha/beta/alpha" evidence="8">
    <location>
        <begin position="4"/>
        <end position="109"/>
    </location>
</feature>
<evidence type="ECO:0000256" key="5">
    <source>
        <dbReference type="ARBA" id="ARBA00022842"/>
    </source>
</evidence>
<dbReference type="Pfam" id="PF02878">
    <property type="entry name" value="PGM_PMM_I"/>
    <property type="match status" value="1"/>
</dbReference>
<feature type="domain" description="Alpha-D-phosphohexomutase C-terminal" evidence="7">
    <location>
        <begin position="364"/>
        <end position="434"/>
    </location>
</feature>
<dbReference type="Pfam" id="PF02880">
    <property type="entry name" value="PGM_PMM_III"/>
    <property type="match status" value="1"/>
</dbReference>